<dbReference type="InterPro" id="IPR010065">
    <property type="entry name" value="AA_ABC_transptr_permease_3TM"/>
</dbReference>
<dbReference type="RefSeq" id="WP_039302751.1">
    <property type="nucleotide sequence ID" value="NZ_JAODTE010000003.1"/>
</dbReference>
<evidence type="ECO:0000313" key="14">
    <source>
        <dbReference type="EMBL" id="KFX21269.1"/>
    </source>
</evidence>
<keyword evidence="9 11" id="KW-1133">Transmembrane helix</keyword>
<evidence type="ECO:0000256" key="10">
    <source>
        <dbReference type="ARBA" id="ARBA00023136"/>
    </source>
</evidence>
<keyword evidence="8" id="KW-0029">Amino-acid transport</keyword>
<dbReference type="EMBL" id="JQHM01000001">
    <property type="protein sequence ID" value="KFX06987.1"/>
    <property type="molecule type" value="Genomic_DNA"/>
</dbReference>
<feature type="transmembrane region" description="Helical" evidence="11">
    <location>
        <begin position="54"/>
        <end position="78"/>
    </location>
</feature>
<dbReference type="AlphaFoldDB" id="A0A093RV40"/>
<evidence type="ECO:0000256" key="8">
    <source>
        <dbReference type="ARBA" id="ARBA00022970"/>
    </source>
</evidence>
<evidence type="ECO:0000256" key="2">
    <source>
        <dbReference type="ARBA" id="ARBA00004429"/>
    </source>
</evidence>
<evidence type="ECO:0000256" key="5">
    <source>
        <dbReference type="ARBA" id="ARBA00022475"/>
    </source>
</evidence>
<dbReference type="PANTHER" id="PTHR30614">
    <property type="entry name" value="MEMBRANE COMPONENT OF AMINO ACID ABC TRANSPORTER"/>
    <property type="match status" value="1"/>
</dbReference>
<dbReference type="eggNOG" id="COG0765">
    <property type="taxonomic scope" value="Bacteria"/>
</dbReference>
<dbReference type="Gene3D" id="1.10.3720.10">
    <property type="entry name" value="MetI-like"/>
    <property type="match status" value="1"/>
</dbReference>
<keyword evidence="15" id="KW-1185">Reference proteome</keyword>
<dbReference type="Pfam" id="PF00528">
    <property type="entry name" value="BPD_transp_1"/>
    <property type="match status" value="1"/>
</dbReference>
<comment type="caution">
    <text evidence="13">The sequence shown here is derived from an EMBL/GenBank/DDBJ whole genome shotgun (WGS) entry which is preliminary data.</text>
</comment>
<evidence type="ECO:0000256" key="6">
    <source>
        <dbReference type="ARBA" id="ARBA00022519"/>
    </source>
</evidence>
<dbReference type="EMBL" id="JQHL01000002">
    <property type="protein sequence ID" value="KFX21269.1"/>
    <property type="molecule type" value="Genomic_DNA"/>
</dbReference>
<dbReference type="GO" id="GO:0006865">
    <property type="term" value="P:amino acid transport"/>
    <property type="evidence" value="ECO:0007669"/>
    <property type="project" value="UniProtKB-KW"/>
</dbReference>
<keyword evidence="7 11" id="KW-0812">Transmembrane</keyword>
<name>A0A093RV40_9GAMM</name>
<dbReference type="Proteomes" id="UP000032874">
    <property type="component" value="Unassembled WGS sequence"/>
</dbReference>
<comment type="function">
    <text evidence="1">Part of the binding-protein-dependent transport system for glutamine; probably responsible for the translocation of the substrate across the membrane.</text>
</comment>
<evidence type="ECO:0000259" key="12">
    <source>
        <dbReference type="PROSITE" id="PS50928"/>
    </source>
</evidence>
<dbReference type="CDD" id="cd06261">
    <property type="entry name" value="TM_PBP2"/>
    <property type="match status" value="1"/>
</dbReference>
<dbReference type="OrthoDB" id="6580405at2"/>
<evidence type="ECO:0000256" key="1">
    <source>
        <dbReference type="ARBA" id="ARBA00003159"/>
    </source>
</evidence>
<evidence type="ECO:0000256" key="11">
    <source>
        <dbReference type="RuleBase" id="RU363032"/>
    </source>
</evidence>
<feature type="transmembrane region" description="Helical" evidence="11">
    <location>
        <begin position="21"/>
        <end position="42"/>
    </location>
</feature>
<proteinExistence type="inferred from homology"/>
<sequence length="219" mass="24026">MQFDWSAIWPSLPLLMEGAKMTLLISVLGLLGGLVIGVVAGFARAYGGWFSSRISLVFIEIIRGTPIVVQVMFIYFALPMIFTSVRIDPFAAAVVTIMINSGAYIAEITRGSVLSIHNGFREAGLALGLSRGATLRHVIAPLALRRMLPPLGNQWIISIKDTSLFIVIGVAELTRSGQEIIAGNFRALEIWTAVAVIYLCITLVLSFILRRLERRLKII</sequence>
<dbReference type="STRING" id="55207.KP22_02540"/>
<gene>
    <name evidence="13" type="primary">glnP</name>
    <name evidence="14" type="ORF">JV35_08795</name>
    <name evidence="13" type="ORF">KP22_02540</name>
</gene>
<evidence type="ECO:0000313" key="13">
    <source>
        <dbReference type="EMBL" id="KFX06987.1"/>
    </source>
</evidence>
<accession>A0A093RV40</accession>
<dbReference type="PROSITE" id="PS50928">
    <property type="entry name" value="ABC_TM1"/>
    <property type="match status" value="1"/>
</dbReference>
<protein>
    <submittedName>
        <fullName evidence="13">Glutamine ABC transporter permease</fullName>
    </submittedName>
</protein>
<organism evidence="13 16">
    <name type="scientific">Pectobacterium betavasculorum</name>
    <dbReference type="NCBI Taxonomy" id="55207"/>
    <lineage>
        <taxon>Bacteria</taxon>
        <taxon>Pseudomonadati</taxon>
        <taxon>Pseudomonadota</taxon>
        <taxon>Gammaproteobacteria</taxon>
        <taxon>Enterobacterales</taxon>
        <taxon>Pectobacteriaceae</taxon>
        <taxon>Pectobacterium</taxon>
    </lineage>
</organism>
<dbReference type="InterPro" id="IPR035906">
    <property type="entry name" value="MetI-like_sf"/>
</dbReference>
<evidence type="ECO:0000313" key="16">
    <source>
        <dbReference type="Proteomes" id="UP000032874"/>
    </source>
</evidence>
<dbReference type="Proteomes" id="UP000032869">
    <property type="component" value="Unassembled WGS sequence"/>
</dbReference>
<dbReference type="NCBIfam" id="TIGR01726">
    <property type="entry name" value="HEQRo_perm_3TM"/>
    <property type="match status" value="1"/>
</dbReference>
<feature type="domain" description="ABC transmembrane type-1" evidence="12">
    <location>
        <begin position="19"/>
        <end position="209"/>
    </location>
</feature>
<keyword evidence="5" id="KW-1003">Cell membrane</keyword>
<evidence type="ECO:0000256" key="9">
    <source>
        <dbReference type="ARBA" id="ARBA00022989"/>
    </source>
</evidence>
<evidence type="ECO:0000256" key="4">
    <source>
        <dbReference type="ARBA" id="ARBA00022448"/>
    </source>
</evidence>
<evidence type="ECO:0000256" key="7">
    <source>
        <dbReference type="ARBA" id="ARBA00022692"/>
    </source>
</evidence>
<dbReference type="InterPro" id="IPR043429">
    <property type="entry name" value="ArtM/GltK/GlnP/TcyL/YhdX-like"/>
</dbReference>
<comment type="similarity">
    <text evidence="3">Belongs to the binding-protein-dependent transport system permease family. HisMQ subfamily.</text>
</comment>
<evidence type="ECO:0000256" key="3">
    <source>
        <dbReference type="ARBA" id="ARBA00010072"/>
    </source>
</evidence>
<keyword evidence="10 11" id="KW-0472">Membrane</keyword>
<keyword evidence="4 11" id="KW-0813">Transport</keyword>
<reference evidence="15 16" key="1">
    <citation type="submission" date="2014-08" db="EMBL/GenBank/DDBJ databases">
        <title>Genome sequences of NCPPB Pectobacterium isolates.</title>
        <authorList>
            <person name="Glover R.H."/>
            <person name="Sapp M."/>
            <person name="Elphinstone J."/>
        </authorList>
    </citation>
    <scope>NUCLEOTIDE SEQUENCE [LARGE SCALE GENOMIC DNA]</scope>
    <source>
        <strain evidence="14 15">NCPPB 2793</strain>
        <strain evidence="13 16">NCPPB 2795</strain>
    </source>
</reference>
<evidence type="ECO:0000313" key="15">
    <source>
        <dbReference type="Proteomes" id="UP000032869"/>
    </source>
</evidence>
<dbReference type="PANTHER" id="PTHR30614:SF20">
    <property type="entry name" value="GLUTAMINE TRANSPORT SYSTEM PERMEASE PROTEIN GLNP"/>
    <property type="match status" value="1"/>
</dbReference>
<comment type="subcellular location">
    <subcellularLocation>
        <location evidence="2">Cell inner membrane</location>
        <topology evidence="2">Multi-pass membrane protein</topology>
    </subcellularLocation>
    <subcellularLocation>
        <location evidence="11">Cell membrane</location>
        <topology evidence="11">Multi-pass membrane protein</topology>
    </subcellularLocation>
</comment>
<dbReference type="GO" id="GO:0043190">
    <property type="term" value="C:ATP-binding cassette (ABC) transporter complex"/>
    <property type="evidence" value="ECO:0007669"/>
    <property type="project" value="InterPro"/>
</dbReference>
<dbReference type="GO" id="GO:0022857">
    <property type="term" value="F:transmembrane transporter activity"/>
    <property type="evidence" value="ECO:0007669"/>
    <property type="project" value="InterPro"/>
</dbReference>
<dbReference type="SUPFAM" id="SSF161098">
    <property type="entry name" value="MetI-like"/>
    <property type="match status" value="1"/>
</dbReference>
<dbReference type="NCBIfam" id="NF007028">
    <property type="entry name" value="PRK09494.1"/>
    <property type="match status" value="1"/>
</dbReference>
<feature type="transmembrane region" description="Helical" evidence="11">
    <location>
        <begin position="190"/>
        <end position="209"/>
    </location>
</feature>
<keyword evidence="6" id="KW-0997">Cell inner membrane</keyword>
<dbReference type="InterPro" id="IPR000515">
    <property type="entry name" value="MetI-like"/>
</dbReference>